<evidence type="ECO:0000313" key="1">
    <source>
        <dbReference type="EMBL" id="PWN43181.1"/>
    </source>
</evidence>
<keyword evidence="2" id="KW-1185">Reference proteome</keyword>
<proteinExistence type="predicted"/>
<gene>
    <name evidence="1" type="ORF">IE81DRAFT_99217</name>
</gene>
<dbReference type="AlphaFoldDB" id="A0A316W3J8"/>
<dbReference type="GeneID" id="37039684"/>
<dbReference type="InParanoid" id="A0A316W3J8"/>
<evidence type="ECO:0000313" key="2">
    <source>
        <dbReference type="Proteomes" id="UP000245783"/>
    </source>
</evidence>
<name>A0A316W3J8_9BASI</name>
<organism evidence="1 2">
    <name type="scientific">Ceraceosorus guamensis</name>
    <dbReference type="NCBI Taxonomy" id="1522189"/>
    <lineage>
        <taxon>Eukaryota</taxon>
        <taxon>Fungi</taxon>
        <taxon>Dikarya</taxon>
        <taxon>Basidiomycota</taxon>
        <taxon>Ustilaginomycotina</taxon>
        <taxon>Exobasidiomycetes</taxon>
        <taxon>Ceraceosorales</taxon>
        <taxon>Ceraceosoraceae</taxon>
        <taxon>Ceraceosorus</taxon>
    </lineage>
</organism>
<dbReference type="RefSeq" id="XP_025370341.1">
    <property type="nucleotide sequence ID" value="XM_025517814.1"/>
</dbReference>
<reference evidence="1 2" key="1">
    <citation type="journal article" date="2018" name="Mol. Biol. Evol.">
        <title>Broad Genomic Sampling Reveals a Smut Pathogenic Ancestry of the Fungal Clade Ustilaginomycotina.</title>
        <authorList>
            <person name="Kijpornyongpan T."/>
            <person name="Mondo S.J."/>
            <person name="Barry K."/>
            <person name="Sandor L."/>
            <person name="Lee J."/>
            <person name="Lipzen A."/>
            <person name="Pangilinan J."/>
            <person name="LaButti K."/>
            <person name="Hainaut M."/>
            <person name="Henrissat B."/>
            <person name="Grigoriev I.V."/>
            <person name="Spatafora J.W."/>
            <person name="Aime M.C."/>
        </authorList>
    </citation>
    <scope>NUCLEOTIDE SEQUENCE [LARGE SCALE GENOMIC DNA]</scope>
    <source>
        <strain evidence="1 2">MCA 4658</strain>
    </source>
</reference>
<dbReference type="EMBL" id="KZ819372">
    <property type="protein sequence ID" value="PWN43181.1"/>
    <property type="molecule type" value="Genomic_DNA"/>
</dbReference>
<sequence length="165" mass="18488">MHERPAVCHSILLARHLIPHAIGVDIIDLPTAKDEGRKRSQGKIKQARKMIASTNRDVRQCDTGRTLPAGPGRPRAPFRLRHTNIRLCMVRLRYILRDTFIGEVLGEQHGVGVRLSLVGQRFVRKFAFFRQNLLALSGASAHDSAIWPITLLCFSSVPSSSTEKM</sequence>
<protein>
    <submittedName>
        <fullName evidence="1">Uncharacterized protein</fullName>
    </submittedName>
</protein>
<accession>A0A316W3J8</accession>
<dbReference type="Proteomes" id="UP000245783">
    <property type="component" value="Unassembled WGS sequence"/>
</dbReference>